<evidence type="ECO:0000313" key="5">
    <source>
        <dbReference type="Proteomes" id="UP000193450"/>
    </source>
</evidence>
<dbReference type="KEGG" id="osg:BST96_00025"/>
<dbReference type="InterPro" id="IPR022472">
    <property type="entry name" value="VPLPA-CTERM"/>
</dbReference>
<dbReference type="RefSeq" id="WP_085756725.1">
    <property type="nucleotide sequence ID" value="NZ_CP019343.1"/>
</dbReference>
<evidence type="ECO:0000256" key="1">
    <source>
        <dbReference type="SAM" id="Phobius"/>
    </source>
</evidence>
<protein>
    <recommendedName>
        <fullName evidence="6">PEP-CTERM protein-sorting domain-containing protein</fullName>
    </recommendedName>
</protein>
<feature type="signal peptide" evidence="2">
    <location>
        <begin position="1"/>
        <end position="19"/>
    </location>
</feature>
<evidence type="ECO:0008006" key="6">
    <source>
        <dbReference type="Google" id="ProtNLM"/>
    </source>
</evidence>
<dbReference type="AlphaFoldDB" id="A0A1X9N347"/>
<dbReference type="NCBIfam" id="TIGR03370">
    <property type="entry name" value="VPLPA-CTERM"/>
    <property type="match status" value="1"/>
</dbReference>
<dbReference type="Proteomes" id="UP000193450">
    <property type="component" value="Chromosome"/>
</dbReference>
<reference evidence="3 5" key="1">
    <citation type="submission" date="2016-11" db="EMBL/GenBank/DDBJ databases">
        <title>Trade-off between light-utilization and light-protection in marine flavobacteria.</title>
        <authorList>
            <person name="Kumagai Y."/>
        </authorList>
    </citation>
    <scope>NUCLEOTIDE SEQUENCE [LARGE SCALE GENOMIC DNA]</scope>
    <source>
        <strain evidence="3 5">NBRC 107125</strain>
    </source>
</reference>
<keyword evidence="1" id="KW-1133">Transmembrane helix</keyword>
<evidence type="ECO:0000313" key="4">
    <source>
        <dbReference type="EMBL" id="ARN76232.1"/>
    </source>
</evidence>
<gene>
    <name evidence="3" type="ORF">BST96_00025</name>
    <name evidence="4" type="ORF">BST96_20265</name>
</gene>
<dbReference type="OrthoDB" id="8537107at2"/>
<keyword evidence="1" id="KW-0472">Membrane</keyword>
<feature type="transmembrane region" description="Helical" evidence="1">
    <location>
        <begin position="203"/>
        <end position="222"/>
    </location>
</feature>
<dbReference type="EMBL" id="CP019343">
    <property type="protein sequence ID" value="ARN72638.1"/>
    <property type="molecule type" value="Genomic_DNA"/>
</dbReference>
<feature type="chain" id="PRO_5011083926" description="PEP-CTERM protein-sorting domain-containing protein" evidence="2">
    <location>
        <begin position="20"/>
        <end position="226"/>
    </location>
</feature>
<keyword evidence="5" id="KW-1185">Reference proteome</keyword>
<dbReference type="STRING" id="716816.BST96_00025"/>
<sequence>MLKQTLAIIGLTISLSANAALYDRGNGMIYDDTLDITWLQDANYAQTSGYDADGRMTWDDANAWADQLNYGGFDDWRLASANLINGASPCFAYDGSCDRGYNITTGELGHMFYNNLGNLGAYDASGSSQSGFGVSNSSFTDGDSGDNVSILNLQNNVYWYGEEHAPSTVNAWIFGTGGGQQYTAGKSTNIYSWAVRAGDVSSVPVPAAAWLFGTALLGLVGVKRKK</sequence>
<name>A0A1X9N347_9GAMM</name>
<evidence type="ECO:0000313" key="3">
    <source>
        <dbReference type="EMBL" id="ARN72638.1"/>
    </source>
</evidence>
<dbReference type="KEGG" id="osg:BST96_20265"/>
<organism evidence="3 5">
    <name type="scientific">Oceanicoccus sagamiensis</name>
    <dbReference type="NCBI Taxonomy" id="716816"/>
    <lineage>
        <taxon>Bacteria</taxon>
        <taxon>Pseudomonadati</taxon>
        <taxon>Pseudomonadota</taxon>
        <taxon>Gammaproteobacteria</taxon>
        <taxon>Cellvibrionales</taxon>
        <taxon>Spongiibacteraceae</taxon>
        <taxon>Oceanicoccus</taxon>
    </lineage>
</organism>
<keyword evidence="2" id="KW-0732">Signal</keyword>
<evidence type="ECO:0000256" key="2">
    <source>
        <dbReference type="SAM" id="SignalP"/>
    </source>
</evidence>
<keyword evidence="1" id="KW-0812">Transmembrane</keyword>
<dbReference type="EMBL" id="CP019343">
    <property type="protein sequence ID" value="ARN76232.1"/>
    <property type="molecule type" value="Genomic_DNA"/>
</dbReference>
<proteinExistence type="predicted"/>
<accession>A0A1X9N347</accession>